<evidence type="ECO:0000256" key="2">
    <source>
        <dbReference type="ARBA" id="ARBA00022527"/>
    </source>
</evidence>
<dbReference type="GO" id="GO:0016242">
    <property type="term" value="P:negative regulation of macroautophagy"/>
    <property type="evidence" value="ECO:0007669"/>
    <property type="project" value="TreeGrafter"/>
</dbReference>
<dbReference type="Gene3D" id="1.25.10.10">
    <property type="entry name" value="Leucine-rich Repeat Variant"/>
    <property type="match status" value="3"/>
</dbReference>
<keyword evidence="5 10" id="KW-0547">Nucleotide-binding</keyword>
<evidence type="ECO:0000256" key="8">
    <source>
        <dbReference type="ARBA" id="ARBA00047899"/>
    </source>
</evidence>
<dbReference type="GO" id="GO:0005634">
    <property type="term" value="C:nucleus"/>
    <property type="evidence" value="ECO:0007669"/>
    <property type="project" value="TreeGrafter"/>
</dbReference>
<evidence type="ECO:0000256" key="6">
    <source>
        <dbReference type="ARBA" id="ARBA00022777"/>
    </source>
</evidence>
<proteinExistence type="inferred from homology"/>
<dbReference type="FunFam" id="1.20.120.150:FF:000001">
    <property type="entry name" value="Serine/threonine-protein kinase TOR"/>
    <property type="match status" value="1"/>
</dbReference>
<dbReference type="InterPro" id="IPR003152">
    <property type="entry name" value="FATC_dom"/>
</dbReference>
<dbReference type="SMART" id="SM01343">
    <property type="entry name" value="FATC"/>
    <property type="match status" value="1"/>
</dbReference>
<dbReference type="InterPro" id="IPR024585">
    <property type="entry name" value="mTOR_dom"/>
</dbReference>
<dbReference type="InterPro" id="IPR003151">
    <property type="entry name" value="PIK-rel_kinase_FAT"/>
</dbReference>
<dbReference type="InterPro" id="IPR026683">
    <property type="entry name" value="TOR_cat"/>
</dbReference>
<dbReference type="PROSITE" id="PS00916">
    <property type="entry name" value="PI3_4_KINASE_2"/>
    <property type="match status" value="1"/>
</dbReference>
<dbReference type="Pfam" id="PF23593">
    <property type="entry name" value="HEAT_ATR"/>
    <property type="match status" value="1"/>
</dbReference>
<protein>
    <recommendedName>
        <fullName evidence="10">Serine/threonine-protein kinase TOR</fullName>
        <ecNumber evidence="10">2.7.11.1</ecNumber>
    </recommendedName>
</protein>
<reference evidence="15" key="1">
    <citation type="submission" date="2016-04" db="UniProtKB">
        <authorList>
            <consortium name="WormBaseParasite"/>
        </authorList>
    </citation>
    <scope>IDENTIFICATION</scope>
</reference>
<dbReference type="PANTHER" id="PTHR11139:SF9">
    <property type="entry name" value="SERINE_THREONINE-PROTEIN KINASE MTOR"/>
    <property type="match status" value="1"/>
</dbReference>
<evidence type="ECO:0000256" key="5">
    <source>
        <dbReference type="ARBA" id="ARBA00022741"/>
    </source>
</evidence>
<dbReference type="SUPFAM" id="SSF47212">
    <property type="entry name" value="FKBP12-rapamycin-binding domain of FKBP-rapamycin-associated protein (FRAP)"/>
    <property type="match status" value="1"/>
</dbReference>
<comment type="similarity">
    <text evidence="1 10">Belongs to the PI3/PI4-kinase family.</text>
</comment>
<dbReference type="InterPro" id="IPR014009">
    <property type="entry name" value="PIK_FAT"/>
</dbReference>
<dbReference type="PROSITE" id="PS51189">
    <property type="entry name" value="FAT"/>
    <property type="match status" value="1"/>
</dbReference>
<dbReference type="InterPro" id="IPR050517">
    <property type="entry name" value="DDR_Repair_Kinase"/>
</dbReference>
<dbReference type="GO" id="GO:0045727">
    <property type="term" value="P:positive regulation of translation"/>
    <property type="evidence" value="ECO:0007669"/>
    <property type="project" value="UniProtKB-ARBA"/>
</dbReference>
<dbReference type="CDD" id="cd05169">
    <property type="entry name" value="PIKKc_TOR"/>
    <property type="match status" value="1"/>
</dbReference>
<dbReference type="GO" id="GO:0005737">
    <property type="term" value="C:cytoplasm"/>
    <property type="evidence" value="ECO:0007669"/>
    <property type="project" value="TreeGrafter"/>
</dbReference>
<evidence type="ECO:0000256" key="3">
    <source>
        <dbReference type="ARBA" id="ARBA00022679"/>
    </source>
</evidence>
<dbReference type="Gene3D" id="1.25.40.10">
    <property type="entry name" value="Tetratricopeptide repeat domain"/>
    <property type="match status" value="2"/>
</dbReference>
<keyword evidence="4" id="KW-0677">Repeat</keyword>
<keyword evidence="7 10" id="KW-0067">ATP-binding</keyword>
<keyword evidence="3 10" id="KW-0808">Transferase</keyword>
<dbReference type="Proteomes" id="UP000046393">
    <property type="component" value="Unplaced"/>
</dbReference>
<evidence type="ECO:0000259" key="13">
    <source>
        <dbReference type="PROSITE" id="PS51190"/>
    </source>
</evidence>
<evidence type="ECO:0000256" key="10">
    <source>
        <dbReference type="RuleBase" id="RU364109"/>
    </source>
</evidence>
<dbReference type="SMART" id="SM01346">
    <property type="entry name" value="DUF3385"/>
    <property type="match status" value="1"/>
</dbReference>
<dbReference type="InterPro" id="IPR011989">
    <property type="entry name" value="ARM-like"/>
</dbReference>
<evidence type="ECO:0000259" key="11">
    <source>
        <dbReference type="PROSITE" id="PS50290"/>
    </source>
</evidence>
<dbReference type="InterPro" id="IPR009076">
    <property type="entry name" value="FRB_dom"/>
</dbReference>
<dbReference type="PROSITE" id="PS00915">
    <property type="entry name" value="PI3_4_KINASE_1"/>
    <property type="match status" value="1"/>
</dbReference>
<dbReference type="GO" id="GO:0106310">
    <property type="term" value="F:protein serine kinase activity"/>
    <property type="evidence" value="ECO:0007669"/>
    <property type="project" value="RHEA"/>
</dbReference>
<dbReference type="PANTHER" id="PTHR11139">
    <property type="entry name" value="ATAXIA TELANGIECTASIA MUTATED ATM -RELATED"/>
    <property type="match status" value="1"/>
</dbReference>
<evidence type="ECO:0000259" key="12">
    <source>
        <dbReference type="PROSITE" id="PS51189"/>
    </source>
</evidence>
<comment type="catalytic activity">
    <reaction evidence="8 10">
        <text>L-threonyl-[protein] + ATP = O-phospho-L-threonyl-[protein] + ADP + H(+)</text>
        <dbReference type="Rhea" id="RHEA:46608"/>
        <dbReference type="Rhea" id="RHEA-COMP:11060"/>
        <dbReference type="Rhea" id="RHEA-COMP:11605"/>
        <dbReference type="ChEBI" id="CHEBI:15378"/>
        <dbReference type="ChEBI" id="CHEBI:30013"/>
        <dbReference type="ChEBI" id="CHEBI:30616"/>
        <dbReference type="ChEBI" id="CHEBI:61977"/>
        <dbReference type="ChEBI" id="CHEBI:456216"/>
        <dbReference type="EC" id="2.7.11.1"/>
    </reaction>
</comment>
<feature type="domain" description="FATC" evidence="13">
    <location>
        <begin position="2846"/>
        <end position="2878"/>
    </location>
</feature>
<keyword evidence="14" id="KW-1185">Reference proteome</keyword>
<dbReference type="WBParaSite" id="SMUV_0000439601-mRNA-1">
    <property type="protein sequence ID" value="SMUV_0000439601-mRNA-1"/>
    <property type="gene ID" value="SMUV_0000439601"/>
</dbReference>
<feature type="domain" description="FAT" evidence="12">
    <location>
        <begin position="1298"/>
        <end position="2350"/>
    </location>
</feature>
<dbReference type="InterPro" id="IPR057564">
    <property type="entry name" value="HEAT_ATR"/>
</dbReference>
<dbReference type="FunFam" id="1.10.1070.11:FF:000040">
    <property type="entry name" value="Serine/threonine-protein kinase TOR"/>
    <property type="match status" value="1"/>
</dbReference>
<dbReference type="PROSITE" id="PS50290">
    <property type="entry name" value="PI3_4_KINASE_3"/>
    <property type="match status" value="1"/>
</dbReference>
<dbReference type="InterPro" id="IPR011990">
    <property type="entry name" value="TPR-like_helical_dom_sf"/>
</dbReference>
<dbReference type="SUPFAM" id="SSF48371">
    <property type="entry name" value="ARM repeat"/>
    <property type="match status" value="1"/>
</dbReference>
<dbReference type="SMART" id="SM00146">
    <property type="entry name" value="PI3Kc"/>
    <property type="match status" value="1"/>
</dbReference>
<dbReference type="Pfam" id="PF08771">
    <property type="entry name" value="FRB_dom"/>
    <property type="match status" value="1"/>
</dbReference>
<evidence type="ECO:0000256" key="4">
    <source>
        <dbReference type="ARBA" id="ARBA00022737"/>
    </source>
</evidence>
<dbReference type="Pfam" id="PF00454">
    <property type="entry name" value="PI3_PI4_kinase"/>
    <property type="match status" value="1"/>
</dbReference>
<dbReference type="GO" id="GO:0031932">
    <property type="term" value="C:TORC2 complex"/>
    <property type="evidence" value="ECO:0007669"/>
    <property type="project" value="TreeGrafter"/>
</dbReference>
<dbReference type="Pfam" id="PF02260">
    <property type="entry name" value="FATC"/>
    <property type="match status" value="1"/>
</dbReference>
<dbReference type="STRING" id="451379.A0A158R4T6"/>
<feature type="domain" description="PI3K/PI4K catalytic" evidence="11">
    <location>
        <begin position="2524"/>
        <end position="2841"/>
    </location>
</feature>
<dbReference type="SUPFAM" id="SSF48452">
    <property type="entry name" value="TPR-like"/>
    <property type="match status" value="1"/>
</dbReference>
<dbReference type="SMART" id="SM01345">
    <property type="entry name" value="Rapamycin_bind"/>
    <property type="match status" value="1"/>
</dbReference>
<dbReference type="GO" id="GO:0005524">
    <property type="term" value="F:ATP binding"/>
    <property type="evidence" value="ECO:0007669"/>
    <property type="project" value="UniProtKB-KW"/>
</dbReference>
<dbReference type="InterPro" id="IPR018936">
    <property type="entry name" value="PI3/4_kinase_CS"/>
</dbReference>
<dbReference type="GO" id="GO:0044877">
    <property type="term" value="F:protein-containing complex binding"/>
    <property type="evidence" value="ECO:0007669"/>
    <property type="project" value="InterPro"/>
</dbReference>
<dbReference type="GO" id="GO:0031931">
    <property type="term" value="C:TORC1 complex"/>
    <property type="evidence" value="ECO:0007669"/>
    <property type="project" value="TreeGrafter"/>
</dbReference>
<dbReference type="InterPro" id="IPR016024">
    <property type="entry name" value="ARM-type_fold"/>
</dbReference>
<dbReference type="GO" id="GO:0038202">
    <property type="term" value="P:TORC1 signaling"/>
    <property type="evidence" value="ECO:0007669"/>
    <property type="project" value="TreeGrafter"/>
</dbReference>
<dbReference type="PROSITE" id="PS51190">
    <property type="entry name" value="FATC"/>
    <property type="match status" value="1"/>
</dbReference>
<dbReference type="SUPFAM" id="SSF56112">
    <property type="entry name" value="Protein kinase-like (PK-like)"/>
    <property type="match status" value="1"/>
</dbReference>
<dbReference type="Pfam" id="PF02259">
    <property type="entry name" value="FAT"/>
    <property type="match status" value="1"/>
</dbReference>
<dbReference type="InterPro" id="IPR036940">
    <property type="entry name" value="PI3/4_kinase_cat_sf"/>
</dbReference>
<evidence type="ECO:0000313" key="15">
    <source>
        <dbReference type="WBParaSite" id="SMUV_0000439601-mRNA-1"/>
    </source>
</evidence>
<dbReference type="Gene3D" id="1.10.1070.11">
    <property type="entry name" value="Phosphatidylinositol 3-/4-kinase, catalytic domain"/>
    <property type="match status" value="1"/>
</dbReference>
<dbReference type="EC" id="2.7.11.1" evidence="10"/>
<accession>A0A158R4T6</accession>
<evidence type="ECO:0000256" key="9">
    <source>
        <dbReference type="ARBA" id="ARBA00048679"/>
    </source>
</evidence>
<keyword evidence="6 10" id="KW-0418">Kinase</keyword>
<evidence type="ECO:0000313" key="14">
    <source>
        <dbReference type="Proteomes" id="UP000046393"/>
    </source>
</evidence>
<sequence length="2878" mass="326061">MEDTVVDSSATAVANEFIARMRKKGNDAYRIGIARELFNYINTDLRDSSSKFVEQFLHAFDSRLNGVSFFAKIFLSFLKLQYLVCFIEVAGEETQQVPRYLQYLLRILPSCDEAGMKLASRAIVYIIQLSKSFAVDLVEKSLKKVVCEWLEETERVESRRLACVFLAQQLALHTPTSFFLRVPQFFKNIFKFLKDPKVNVRVASAKALRNALSVTSRREAKQKNEWYYTCYTEAMGNLADDSLSRDDRMHSALLILNELFRIGNGEAERVRIRSMGFEPVENIRTVVGSNAIDWLTEKTYLAPVDSHTARMLITEHFGEIYHECNAALSSRMPSCQAVLLDIIPRIASFQKSFAKTAPHYNSLHVNPITMYQYAVQCINKYPPAFFTIGLLFIHRPQEMKEVVGQLIGIIQNLLNTAVLKKKPIDENVFLCLKLVVRSEMAEVESQMRQFLPILFSTGLSKGLTDVAYEIMVRIPSLKIPVQEGLLKELCQLLMERKLPGKLDPPSEPFEPGGPIAVTNVPVIKLALGSLSRFSFQRHHLLMFIRYVAHGYMTCNNMEVRLAAVECCVKLLGPFVEMFDTLTNANKKQRADVLRLVQNIIRKLLSVAVVDSCVEVRLKVLKCFQKADTAFLSHLAQADMLELVYMSLHDEKLEIQKATVALLGKLAELNPAFVLPRMRKVLLETLCQLTYSRASRLEKHSAELINQIAYQSPKFMRPYMNPVLSALIPKLRIEMIHVDVTVQVLKAISELSFAGGVDLVRSREALFGSLVQFLQDSSSINRREAALQTLGRLCQNMGYVVDPYKDYPGLLDILLKLLKTEMNPSMRRSVMRVLGIIGALDPYMYKVYTGKVHSVASSRMALSLPSPSLSMDMRNDIIKWYHYEKCTLAEFYPAFTIASLMQMLDDETLLSFHRAIIQALFTIFASLGNKSVQYVDRVIPRLIEVAQGATLNPDRLFYLQQIGNLSSVIGISMKPYVDKLFTLVASAWFEDEEMKITVVDVMEKLGAAFGASFSPYVAELCPYLLKVFSCVQSIAVCLGPYINLVIPPILFILDDPGVKIEVRQLALNTVYHLSCILCMIPNAPRIIQVWLRVISVPPLQPRLLDLLVVSVKQMWRQFMVFRESVDAALAKNNLFCEEYTKLTSQLDESNSIPPPQLVANIVPQTGHFNSTTVKRPEKHRININVLRKAWAVGHQVSKEDWDQYLSFLRRMFIRQSPAPALRACAPLADVHQLLAKDLFNPAFISVWTELDESQQDEVKSCLQKALEQCNNSDLIQTILNLAEFMDHSEKGPLPIKGELLSKGAEQVRAYAKALRYTELAIKKDFVESPDPEHCRALINYANKLNVQEEAAGVLVFAEKHKLKINTQGRWYEKLNDWEKALESYREEKSESDEVYMHQMRCLEALGQWTDLNALGKKAFSLKPEVVNQERRQKMAVLAARGSWAVGDWDAMETYVEQINENNQDGSFLRAVIAIRKDRYKEAYAYIEKVRDMFDAELTAMASESYERAYGAMTLVQQLTELEEAVEYKCRPERRAHICVVWSRRLQGCRQNIEQWQRLLLVRVIFIKVCKILIENILYRTLVLSMNEMRPLWIKFASLCRRQGNLSMSRRVLNKTLGLAEGKVLHEIGFDALPIENPSLILAVCKQLWAEKRGDKACDILEKLVQKYHEAKLLMVSTDSRSPVIARQQFHQLQQVMKMNPDWNRTMAKCCLKLGQWQEAIASSTNSQVALVSGSSSGDTATSTIKRDDILKGFLAVARSSFSTEEIKQEALSQQSKSTPMENFTKATSYDPTWYKAWHKLASTYFNLAMYPAKSEVRPQLANVPVITSFQQTAPYQLNLSGKKYNYNVDAGLSQPAMKAQMSQLNTHNPQIPGRHNAQISAHLVNELQGGQALLSHQPMQIPPRMNYDSQAVPPHLDHQGLQMTQHLGHELQRVQQQHSTQHGQRMPHPAMQLSQHRNATEPAQGLGHFNPPFGHVMQHVNPDVTQALAQVNMQSGQIPSHINYPGVNLQHMNPEPVPAQSRLNMQGNCLPPLSVNVPQAGRTAVPLTQVTETAVAGVLPGPSALNPLVNQTAPSQVSNPPLQPNPEITAGIAPINLDAVQMRHLSKENTQMPQLIPPGNIENAQQLPYISEVPQPLQQTDAEVPPTLPSLAQIPPNVSADFSQMNPGVSVLPHISAEPMLNAPQRLSSRFCPQPVNRVQQQAIHHNSSQLSSHISCRIPSRNTSAVLGSQMSPMMGPQLSSSNIHVVSYAVQAIKCFVKAITLAEGSKLEDTLRFLTLWFKHGDHIEVFEQIRESLRCLPVEMWLEVTPQLMARLHSDQNVAQLIKQVVIDLSKAHPQSLIYALTVAANSTNKRRSTLAKEVLSIMNETWPKLVEEAKLVSEELIRCAILWHELWHEALDDASRLYFQEKDIAGMFELLDPLHAQLEKGATTLKEQSFKQTYDNDLKEAWSNCRRYLHSKNSKELNQAWELYYNVFRKISAQLRQLTSLDLSYVSPKLMKAQNLELAVPGTYDPNGTIVRIASVGNHLQVISSKQRPRKVTIKGSDGKDYAFLLKGHEDPRQDERVMQLFGLVNTLLLHRTDTGRQNLTIQRYSIVALSQNSGLIGWVPNCDTLHSLIRDYREKNNILLSMEHKLMQTFATDIDQLTLLQKVQVFEHALDLTDGKDLQHILWLKSPNSEVWFDRRTNYTRSMACMSMVGYILGLGDRHPSNLMLDRVSGKIVHIDFGDCFEVAMTREKFPEKIPFRLTRMLIQAMEVTGIEGNYRITCERVLQLLRANKESLLAVLEAFVYDPLINWRLLNTAGAVASKRAPPESQRGDKQSETKAEASLKRIRHKLSGRDFQPNVEYSVSEQVNRLIHQATLSENLCQCFIGWCPFW</sequence>
<dbReference type="InterPro" id="IPR036738">
    <property type="entry name" value="FRB_sf"/>
</dbReference>
<dbReference type="FunFam" id="3.30.1010.10:FF:000006">
    <property type="entry name" value="Serine/threonine-protein kinase TOR"/>
    <property type="match status" value="1"/>
</dbReference>
<evidence type="ECO:0000256" key="1">
    <source>
        <dbReference type="ARBA" id="ARBA00011031"/>
    </source>
</evidence>
<dbReference type="InterPro" id="IPR000403">
    <property type="entry name" value="PI3/4_kinase_cat_dom"/>
</dbReference>
<dbReference type="GO" id="GO:0004674">
    <property type="term" value="F:protein serine/threonine kinase activity"/>
    <property type="evidence" value="ECO:0007669"/>
    <property type="project" value="UniProtKB-KW"/>
</dbReference>
<dbReference type="InterPro" id="IPR011009">
    <property type="entry name" value="Kinase-like_dom_sf"/>
</dbReference>
<organism evidence="14 15">
    <name type="scientific">Syphacia muris</name>
    <dbReference type="NCBI Taxonomy" id="451379"/>
    <lineage>
        <taxon>Eukaryota</taxon>
        <taxon>Metazoa</taxon>
        <taxon>Ecdysozoa</taxon>
        <taxon>Nematoda</taxon>
        <taxon>Chromadorea</taxon>
        <taxon>Rhabditida</taxon>
        <taxon>Spirurina</taxon>
        <taxon>Oxyuridomorpha</taxon>
        <taxon>Oxyuroidea</taxon>
        <taxon>Oxyuridae</taxon>
        <taxon>Syphacia</taxon>
    </lineage>
</organism>
<keyword evidence="2 10" id="KW-0723">Serine/threonine-protein kinase</keyword>
<comment type="catalytic activity">
    <reaction evidence="9">
        <text>L-seryl-[protein] + ATP = O-phospho-L-seryl-[protein] + ADP + H(+)</text>
        <dbReference type="Rhea" id="RHEA:17989"/>
        <dbReference type="Rhea" id="RHEA-COMP:9863"/>
        <dbReference type="Rhea" id="RHEA-COMP:11604"/>
        <dbReference type="ChEBI" id="CHEBI:15378"/>
        <dbReference type="ChEBI" id="CHEBI:29999"/>
        <dbReference type="ChEBI" id="CHEBI:30616"/>
        <dbReference type="ChEBI" id="CHEBI:83421"/>
        <dbReference type="ChEBI" id="CHEBI:456216"/>
        <dbReference type="EC" id="2.7.11.1"/>
    </reaction>
</comment>
<evidence type="ECO:0000256" key="7">
    <source>
        <dbReference type="ARBA" id="ARBA00022840"/>
    </source>
</evidence>
<name>A0A158R4T6_9BILA</name>
<dbReference type="Pfam" id="PF11865">
    <property type="entry name" value="mTOR_dom"/>
    <property type="match status" value="1"/>
</dbReference>
<dbReference type="Gene3D" id="1.20.120.150">
    <property type="entry name" value="FKBP12-rapamycin binding domain"/>
    <property type="match status" value="1"/>
</dbReference>